<dbReference type="Proteomes" id="UP000198571">
    <property type="component" value="Unassembled WGS sequence"/>
</dbReference>
<protein>
    <submittedName>
        <fullName evidence="5">LacI family transcriptional regulator</fullName>
    </submittedName>
</protein>
<dbReference type="PROSITE" id="PS50932">
    <property type="entry name" value="HTH_LACI_2"/>
    <property type="match status" value="1"/>
</dbReference>
<keyword evidence="2" id="KW-0238">DNA-binding</keyword>
<evidence type="ECO:0000313" key="5">
    <source>
        <dbReference type="EMBL" id="SES29346.1"/>
    </source>
</evidence>
<feature type="domain" description="HTH lacI-type" evidence="4">
    <location>
        <begin position="2"/>
        <end position="56"/>
    </location>
</feature>
<dbReference type="Gene3D" id="1.10.260.40">
    <property type="entry name" value="lambda repressor-like DNA-binding domains"/>
    <property type="match status" value="1"/>
</dbReference>
<dbReference type="Pfam" id="PF00356">
    <property type="entry name" value="LacI"/>
    <property type="match status" value="1"/>
</dbReference>
<gene>
    <name evidence="5" type="ORF">SAMN05518684_114104</name>
</gene>
<dbReference type="OrthoDB" id="9775106at2"/>
<dbReference type="CDD" id="cd01392">
    <property type="entry name" value="HTH_LacI"/>
    <property type="match status" value="1"/>
</dbReference>
<dbReference type="InterPro" id="IPR046335">
    <property type="entry name" value="LacI/GalR-like_sensor"/>
</dbReference>
<evidence type="ECO:0000256" key="1">
    <source>
        <dbReference type="ARBA" id="ARBA00023015"/>
    </source>
</evidence>
<dbReference type="PANTHER" id="PTHR30146">
    <property type="entry name" value="LACI-RELATED TRANSCRIPTIONAL REPRESSOR"/>
    <property type="match status" value="1"/>
</dbReference>
<dbReference type="AlphaFoldDB" id="A0A1H9W5V2"/>
<evidence type="ECO:0000259" key="4">
    <source>
        <dbReference type="PROSITE" id="PS50932"/>
    </source>
</evidence>
<keyword evidence="6" id="KW-1185">Reference proteome</keyword>
<dbReference type="GO" id="GO:0003700">
    <property type="term" value="F:DNA-binding transcription factor activity"/>
    <property type="evidence" value="ECO:0007669"/>
    <property type="project" value="TreeGrafter"/>
</dbReference>
<dbReference type="Gene3D" id="3.40.50.2300">
    <property type="match status" value="2"/>
</dbReference>
<dbReference type="RefSeq" id="WP_093054265.1">
    <property type="nucleotide sequence ID" value="NZ_FOGT01000014.1"/>
</dbReference>
<keyword evidence="1" id="KW-0805">Transcription regulation</keyword>
<dbReference type="CDD" id="cd06267">
    <property type="entry name" value="PBP1_LacI_sugar_binding-like"/>
    <property type="match status" value="1"/>
</dbReference>
<dbReference type="Pfam" id="PF13377">
    <property type="entry name" value="Peripla_BP_3"/>
    <property type="match status" value="1"/>
</dbReference>
<dbReference type="EMBL" id="FOGT01000014">
    <property type="protein sequence ID" value="SES29346.1"/>
    <property type="molecule type" value="Genomic_DNA"/>
</dbReference>
<dbReference type="InterPro" id="IPR000843">
    <property type="entry name" value="HTH_LacI"/>
</dbReference>
<dbReference type="SMART" id="SM00354">
    <property type="entry name" value="HTH_LACI"/>
    <property type="match status" value="1"/>
</dbReference>
<reference evidence="6" key="1">
    <citation type="submission" date="2016-10" db="EMBL/GenBank/DDBJ databases">
        <authorList>
            <person name="Varghese N."/>
            <person name="Submissions S."/>
        </authorList>
    </citation>
    <scope>NUCLEOTIDE SEQUENCE [LARGE SCALE GENOMIC DNA]</scope>
    <source>
        <strain evidence="6">S9</strain>
    </source>
</reference>
<dbReference type="SUPFAM" id="SSF47413">
    <property type="entry name" value="lambda repressor-like DNA-binding domains"/>
    <property type="match status" value="1"/>
</dbReference>
<evidence type="ECO:0000313" key="6">
    <source>
        <dbReference type="Proteomes" id="UP000198571"/>
    </source>
</evidence>
<dbReference type="STRING" id="1601833.SAMN05518684_114104"/>
<dbReference type="PANTHER" id="PTHR30146:SF109">
    <property type="entry name" value="HTH-TYPE TRANSCRIPTIONAL REGULATOR GALS"/>
    <property type="match status" value="1"/>
</dbReference>
<dbReference type="InterPro" id="IPR010982">
    <property type="entry name" value="Lambda_DNA-bd_dom_sf"/>
</dbReference>
<name>A0A1H9W5V2_9BACI</name>
<proteinExistence type="predicted"/>
<dbReference type="SUPFAM" id="SSF53822">
    <property type="entry name" value="Periplasmic binding protein-like I"/>
    <property type="match status" value="1"/>
</dbReference>
<sequence length="331" mass="36359">MPTIKDVAKRAGVAVSTASYALSGSSKIKGATREKVLLAAKELNYRKNGLAMDLKKSKTKTIALILSDLSGPFYSELIRGVQELALEKEYDLIVCGSHGDESSTAAKFLRETRTDGVILLAHNIKSEFIRESAREGFPIIVLDRHLSGDPNIISINVNNRKGGYHATDYLIQSGKKSVGLISGPSNSADSQDRVAGYKEALEAHGITPLSKWIINGKFTQEGGYQATKMLIHQGDMPEAVFYANDEMAIGGLEALKEHNIRVPEDISIIGFDDIQLTPYLAPPLTTMRQPKYEIGKLAAHIIFQVLEGDQVNEHYTFDTELIKRESVRIGK</sequence>
<accession>A0A1H9W5V2</accession>
<dbReference type="InterPro" id="IPR028082">
    <property type="entry name" value="Peripla_BP_I"/>
</dbReference>
<dbReference type="GO" id="GO:0000976">
    <property type="term" value="F:transcription cis-regulatory region binding"/>
    <property type="evidence" value="ECO:0007669"/>
    <property type="project" value="TreeGrafter"/>
</dbReference>
<organism evidence="5 6">
    <name type="scientific">Salipaludibacillus aurantiacus</name>
    <dbReference type="NCBI Taxonomy" id="1601833"/>
    <lineage>
        <taxon>Bacteria</taxon>
        <taxon>Bacillati</taxon>
        <taxon>Bacillota</taxon>
        <taxon>Bacilli</taxon>
        <taxon>Bacillales</taxon>
        <taxon>Bacillaceae</taxon>
    </lineage>
</organism>
<evidence type="ECO:0000256" key="2">
    <source>
        <dbReference type="ARBA" id="ARBA00023125"/>
    </source>
</evidence>
<keyword evidence="3" id="KW-0804">Transcription</keyword>
<evidence type="ECO:0000256" key="3">
    <source>
        <dbReference type="ARBA" id="ARBA00023163"/>
    </source>
</evidence>